<evidence type="ECO:0000313" key="1">
    <source>
        <dbReference type="EMBL" id="BAJ79760.1"/>
    </source>
</evidence>
<name>F0J2X1_ACIMA</name>
<dbReference type="AlphaFoldDB" id="F0J2X1"/>
<proteinExistence type="predicted"/>
<dbReference type="RefSeq" id="WP_013639379.1">
    <property type="nucleotide sequence ID" value="NC_015186.1"/>
</dbReference>
<dbReference type="Proteomes" id="UP000007100">
    <property type="component" value="Chromosome"/>
</dbReference>
<evidence type="ECO:0000313" key="2">
    <source>
        <dbReference type="Proteomes" id="UP000007100"/>
    </source>
</evidence>
<accession>F0J2X1</accession>
<gene>
    <name evidence="1" type="ordered locus">ACMV_04130</name>
</gene>
<reference evidence="1 2" key="1">
    <citation type="submission" date="2010-12" db="EMBL/GenBank/DDBJ databases">
        <title>Whole genome sequence of Acidiphilium multivorum AIU301.</title>
        <authorList>
            <person name="Narita-Yamada S."/>
            <person name="Nakamura S."/>
            <person name="Ito N."/>
            <person name="Takarada H."/>
            <person name="Katano Y."/>
            <person name="Nakazawa H."/>
            <person name="Hosoyama A."/>
            <person name="Yamada R."/>
            <person name="Fujita N."/>
        </authorList>
    </citation>
    <scope>NUCLEOTIDE SEQUENCE [LARGE SCALE GENOMIC DNA]</scope>
    <source>
        <strain evidence="2">DSM 11245 / JCM 8867 / AIU301</strain>
    </source>
</reference>
<keyword evidence="2" id="KW-1185">Reference proteome</keyword>
<dbReference type="KEGG" id="amv:ACMV_04130"/>
<dbReference type="EMBL" id="AP012035">
    <property type="protein sequence ID" value="BAJ79760.1"/>
    <property type="molecule type" value="Genomic_DNA"/>
</dbReference>
<dbReference type="HOGENOM" id="CLU_3003522_0_0_5"/>
<organism evidence="1 2">
    <name type="scientific">Acidiphilium multivorum (strain DSM 11245 / JCM 8867 / NBRC 100883 / AIU 301)</name>
    <dbReference type="NCBI Taxonomy" id="926570"/>
    <lineage>
        <taxon>Bacteria</taxon>
        <taxon>Pseudomonadati</taxon>
        <taxon>Pseudomonadota</taxon>
        <taxon>Alphaproteobacteria</taxon>
        <taxon>Acetobacterales</taxon>
        <taxon>Acidocellaceae</taxon>
        <taxon>Acidiphilium</taxon>
    </lineage>
</organism>
<protein>
    <submittedName>
        <fullName evidence="1">Uncharacterized protein</fullName>
    </submittedName>
</protein>
<sequence length="56" mass="6177">MTIIRRSDCPALNAAMTEAGYEIIAIETYHWPDGGTETEILWGREAPPITGAELPF</sequence>